<evidence type="ECO:0000256" key="3">
    <source>
        <dbReference type="PROSITE-ProRule" id="PRU00023"/>
    </source>
</evidence>
<dbReference type="Pfam" id="PF13857">
    <property type="entry name" value="Ank_5"/>
    <property type="match status" value="1"/>
</dbReference>
<gene>
    <name evidence="4" type="ORF">PLBR_LOCUS5498</name>
</gene>
<dbReference type="PANTHER" id="PTHR24198">
    <property type="entry name" value="ANKYRIN REPEAT AND PROTEIN KINASE DOMAIN-CONTAINING PROTEIN"/>
    <property type="match status" value="1"/>
</dbReference>
<sequence>MDGPAPSCPSGGIVLDNEGPPGATLELVAGRDKNAPSVSVPRHLAAKHARLLGRMLDNDSTVTSTTVQFDTSTLKQIASFLSMEPVDRFATANWIAKLRETAQADGQWRALLHAANYLEIPYLFEGIIEELVKGGRQKTLKECLDIWLAPENGVLPESVVSLLVTHRLRVSSPPFDDFQKAIENNEFDIADRILQWLVPSVRSAVVEDALTTALTSSTLGPSQLVAVLVRHVDNPSIYDKAQRSPLHVAVARKDASIVGELAKACDVNERTPSGDTLLHLAVRTRDATLVETLLASSADPNARNASGTTLLSVAAQKGLAAICKLLIQFGADVNAADTQDDEATATPLHSACRGKNPDIARMLLHAGANVNAVDKFHNTPLHVAVRRNRATLVSILIQDGFLLNIGATDARGRTALIVAAESGSAEIARALLRRGFDPNLVDSTGRNALMHLVQAGVPAQPVSPSIQGLGGYTEMIHQQRQETATSIHQRLIWAMSRAILDLNARDADGTTVLEMAILAGDTWAVDVLLRAGAEPNATSSTDFSLAYVAASQEGCPGRTPMLMSLFAAGARLVPVLEEAICLDNRSAVRELVTTAKADLRLVSSSSGENLVTLAAWSSSADTIRILIDRGAQVESAAVRIADALGDSEMANVLRDALAQSRPT</sequence>
<dbReference type="SUPFAM" id="SSF48403">
    <property type="entry name" value="Ankyrin repeat"/>
    <property type="match status" value="2"/>
</dbReference>
<dbReference type="Proteomes" id="UP000290189">
    <property type="component" value="Unassembled WGS sequence"/>
</dbReference>
<keyword evidence="1" id="KW-0677">Repeat</keyword>
<feature type="repeat" description="ANK" evidence="3">
    <location>
        <begin position="343"/>
        <end position="375"/>
    </location>
</feature>
<geneLocation type="mitochondrion" evidence="4"/>
<dbReference type="InterPro" id="IPR002110">
    <property type="entry name" value="Ankyrin_rpt"/>
</dbReference>
<feature type="repeat" description="ANK" evidence="3">
    <location>
        <begin position="411"/>
        <end position="443"/>
    </location>
</feature>
<feature type="repeat" description="ANK" evidence="3">
    <location>
        <begin position="273"/>
        <end position="305"/>
    </location>
</feature>
<feature type="repeat" description="ANK" evidence="3">
    <location>
        <begin position="376"/>
        <end position="408"/>
    </location>
</feature>
<reference evidence="4 5" key="1">
    <citation type="submission" date="2018-03" db="EMBL/GenBank/DDBJ databases">
        <authorList>
            <person name="Fogelqvist J."/>
        </authorList>
    </citation>
    <scope>NUCLEOTIDE SEQUENCE [LARGE SCALE GENOMIC DNA]</scope>
</reference>
<organism evidence="4 5">
    <name type="scientific">Plasmodiophora brassicae</name>
    <name type="common">Clubroot disease agent</name>
    <dbReference type="NCBI Taxonomy" id="37360"/>
    <lineage>
        <taxon>Eukaryota</taxon>
        <taxon>Sar</taxon>
        <taxon>Rhizaria</taxon>
        <taxon>Endomyxa</taxon>
        <taxon>Phytomyxea</taxon>
        <taxon>Plasmodiophorida</taxon>
        <taxon>Plasmodiophoridae</taxon>
        <taxon>Plasmodiophora</taxon>
    </lineage>
</organism>
<dbReference type="Gene3D" id="1.25.40.20">
    <property type="entry name" value="Ankyrin repeat-containing domain"/>
    <property type="match status" value="4"/>
</dbReference>
<feature type="repeat" description="ANK" evidence="3">
    <location>
        <begin position="508"/>
        <end position="540"/>
    </location>
</feature>
<evidence type="ECO:0000256" key="2">
    <source>
        <dbReference type="ARBA" id="ARBA00023043"/>
    </source>
</evidence>
<dbReference type="InterPro" id="IPR036770">
    <property type="entry name" value="Ankyrin_rpt-contain_sf"/>
</dbReference>
<dbReference type="PANTHER" id="PTHR24198:SF165">
    <property type="entry name" value="ANKYRIN REPEAT-CONTAINING PROTEIN-RELATED"/>
    <property type="match status" value="1"/>
</dbReference>
<dbReference type="EMBL" id="OVEO01000009">
    <property type="protein sequence ID" value="SPQ98283.1"/>
    <property type="molecule type" value="Genomic_DNA"/>
</dbReference>
<dbReference type="PROSITE" id="PS50088">
    <property type="entry name" value="ANK_REPEAT"/>
    <property type="match status" value="6"/>
</dbReference>
<feature type="repeat" description="ANK" evidence="3">
    <location>
        <begin position="306"/>
        <end position="338"/>
    </location>
</feature>
<name>A0A3P3YDN6_PLABS</name>
<evidence type="ECO:0000313" key="4">
    <source>
        <dbReference type="EMBL" id="SPQ98283.1"/>
    </source>
</evidence>
<protein>
    <submittedName>
        <fullName evidence="4">Uncharacterized protein</fullName>
    </submittedName>
</protein>
<keyword evidence="4" id="KW-0496">Mitochondrion</keyword>
<dbReference type="PROSITE" id="PS50297">
    <property type="entry name" value="ANK_REP_REGION"/>
    <property type="match status" value="6"/>
</dbReference>
<evidence type="ECO:0000313" key="5">
    <source>
        <dbReference type="Proteomes" id="UP000290189"/>
    </source>
</evidence>
<evidence type="ECO:0000256" key="1">
    <source>
        <dbReference type="ARBA" id="ARBA00022737"/>
    </source>
</evidence>
<proteinExistence type="predicted"/>
<dbReference type="AlphaFoldDB" id="A0A3P3YDN6"/>
<dbReference type="Pfam" id="PF12796">
    <property type="entry name" value="Ank_2"/>
    <property type="match status" value="1"/>
</dbReference>
<accession>A0A3P3YDN6</accession>
<keyword evidence="2 3" id="KW-0040">ANK repeat</keyword>
<dbReference type="SMART" id="SM00248">
    <property type="entry name" value="ANK"/>
    <property type="match status" value="8"/>
</dbReference>
<dbReference type="PRINTS" id="PR01415">
    <property type="entry name" value="ANKYRIN"/>
</dbReference>